<dbReference type="Pfam" id="PF13524">
    <property type="entry name" value="Glyco_trans_1_2"/>
    <property type="match status" value="1"/>
</dbReference>
<evidence type="ECO:0000313" key="2">
    <source>
        <dbReference type="EMBL" id="NYS26460.1"/>
    </source>
</evidence>
<comment type="caution">
    <text evidence="2">The sequence shown here is derived from an EMBL/GenBank/DDBJ whole genome shotgun (WGS) entry which is preliminary data.</text>
</comment>
<evidence type="ECO:0000259" key="1">
    <source>
        <dbReference type="Pfam" id="PF13524"/>
    </source>
</evidence>
<dbReference type="GO" id="GO:0016740">
    <property type="term" value="F:transferase activity"/>
    <property type="evidence" value="ECO:0007669"/>
    <property type="project" value="UniProtKB-KW"/>
</dbReference>
<dbReference type="Proteomes" id="UP000529417">
    <property type="component" value="Unassembled WGS sequence"/>
</dbReference>
<protein>
    <submittedName>
        <fullName evidence="2">Glycosyltransferase</fullName>
    </submittedName>
</protein>
<keyword evidence="3" id="KW-1185">Reference proteome</keyword>
<dbReference type="Gene3D" id="3.40.50.2000">
    <property type="entry name" value="Glycogen Phosphorylase B"/>
    <property type="match status" value="1"/>
</dbReference>
<reference evidence="2 3" key="1">
    <citation type="journal article" date="2000" name="Arch. Microbiol.">
        <title>Rhodobaca bogoriensis gen. nov. and sp. nov., an alkaliphilic purple nonsulfur bacterium from African Rift Valley soda lakes.</title>
        <authorList>
            <person name="Milford A.D."/>
            <person name="Achenbach L.A."/>
            <person name="Jung D.O."/>
            <person name="Madigan M.T."/>
        </authorList>
    </citation>
    <scope>NUCLEOTIDE SEQUENCE [LARGE SCALE GENOMIC DNA]</scope>
    <source>
        <strain evidence="2 3">2376</strain>
    </source>
</reference>
<dbReference type="InterPro" id="IPR055259">
    <property type="entry name" value="YkvP/CgeB_Glyco_trans-like"/>
</dbReference>
<sequence length="80" mass="8713">GRTIIEAMAAGVPVILPEDYRVLFGEAALYATPQTAVALARKLQADPAARAAHVARARAAVKERFSHEAHLRRLAQARQR</sequence>
<name>A0A7Z0I1Y8_9RHOB</name>
<evidence type="ECO:0000313" key="3">
    <source>
        <dbReference type="Proteomes" id="UP000529417"/>
    </source>
</evidence>
<keyword evidence="2" id="KW-0808">Transferase</keyword>
<accession>A0A7Z0I1Y8</accession>
<proteinExistence type="predicted"/>
<dbReference type="EMBL" id="JACBXS010000047">
    <property type="protein sequence ID" value="NYS26460.1"/>
    <property type="molecule type" value="Genomic_DNA"/>
</dbReference>
<feature type="non-terminal residue" evidence="2">
    <location>
        <position position="1"/>
    </location>
</feature>
<gene>
    <name evidence="2" type="ORF">HUK65_15855</name>
</gene>
<organism evidence="2 3">
    <name type="scientific">Rhabdonatronobacter sediminivivens</name>
    <dbReference type="NCBI Taxonomy" id="2743469"/>
    <lineage>
        <taxon>Bacteria</taxon>
        <taxon>Pseudomonadati</taxon>
        <taxon>Pseudomonadota</taxon>
        <taxon>Alphaproteobacteria</taxon>
        <taxon>Rhodobacterales</taxon>
        <taxon>Paracoccaceae</taxon>
        <taxon>Rhabdonatronobacter</taxon>
    </lineage>
</organism>
<dbReference type="AlphaFoldDB" id="A0A7Z0I1Y8"/>
<dbReference type="SUPFAM" id="SSF53756">
    <property type="entry name" value="UDP-Glycosyltransferase/glycogen phosphorylase"/>
    <property type="match status" value="1"/>
</dbReference>
<feature type="domain" description="Spore protein YkvP/CgeB glycosyl transferase-like" evidence="1">
    <location>
        <begin position="5"/>
        <end position="74"/>
    </location>
</feature>
<dbReference type="RefSeq" id="WP_179907256.1">
    <property type="nucleotide sequence ID" value="NZ_JACBXS010000047.1"/>
</dbReference>